<protein>
    <recommendedName>
        <fullName evidence="1">Beta-ketoacyl synthase-like N-terminal domain-containing protein</fullName>
    </recommendedName>
</protein>
<accession>A0AB73G1J7</accession>
<gene>
    <name evidence="2" type="ORF">WJ53_06390</name>
</gene>
<comment type="caution">
    <text evidence="2">The sequence shown here is derived from an EMBL/GenBank/DDBJ whole genome shotgun (WGS) entry which is preliminary data.</text>
</comment>
<organism evidence="2 3">
    <name type="scientific">Burkholderia ubonensis</name>
    <dbReference type="NCBI Taxonomy" id="101571"/>
    <lineage>
        <taxon>Bacteria</taxon>
        <taxon>Pseudomonadati</taxon>
        <taxon>Pseudomonadota</taxon>
        <taxon>Betaproteobacteria</taxon>
        <taxon>Burkholderiales</taxon>
        <taxon>Burkholderiaceae</taxon>
        <taxon>Burkholderia</taxon>
        <taxon>Burkholderia cepacia complex</taxon>
    </lineage>
</organism>
<evidence type="ECO:0000313" key="3">
    <source>
        <dbReference type="Proteomes" id="UP000061665"/>
    </source>
</evidence>
<evidence type="ECO:0000313" key="2">
    <source>
        <dbReference type="EMBL" id="KVM30505.1"/>
    </source>
</evidence>
<proteinExistence type="predicted"/>
<dbReference type="EMBL" id="LOZE01000072">
    <property type="protein sequence ID" value="KVM30505.1"/>
    <property type="molecule type" value="Genomic_DNA"/>
</dbReference>
<reference evidence="2 3" key="1">
    <citation type="submission" date="2015-11" db="EMBL/GenBank/DDBJ databases">
        <title>Expanding the genomic diversity of Burkholderia species for the development of highly accurate diagnostics.</title>
        <authorList>
            <person name="Sahl J."/>
            <person name="Keim P."/>
            <person name="Wagner D."/>
        </authorList>
    </citation>
    <scope>NUCLEOTIDE SEQUENCE [LARGE SCALE GENOMIC DNA]</scope>
    <source>
        <strain evidence="2 3">MSMB2058</strain>
    </source>
</reference>
<feature type="domain" description="Beta-ketoacyl synthase-like N-terminal" evidence="1">
    <location>
        <begin position="129"/>
        <end position="208"/>
    </location>
</feature>
<dbReference type="InterPro" id="IPR014030">
    <property type="entry name" value="Ketoacyl_synth_N"/>
</dbReference>
<dbReference type="RefSeq" id="WP_059722466.1">
    <property type="nucleotide sequence ID" value="NZ_LOVC01000062.1"/>
</dbReference>
<dbReference type="GO" id="GO:0016746">
    <property type="term" value="F:acyltransferase activity"/>
    <property type="evidence" value="ECO:0007669"/>
    <property type="project" value="InterPro"/>
</dbReference>
<dbReference type="Proteomes" id="UP000061665">
    <property type="component" value="Unassembled WGS sequence"/>
</dbReference>
<dbReference type="SUPFAM" id="SSF53901">
    <property type="entry name" value="Thiolase-like"/>
    <property type="match status" value="1"/>
</dbReference>
<dbReference type="AlphaFoldDB" id="A0AB73G1J7"/>
<dbReference type="Gene3D" id="3.40.47.10">
    <property type="match status" value="1"/>
</dbReference>
<sequence>MNPVVVGAACCFPSGPRIELADAAVRSALNQFRHHPSYRDRCGFPVQVSRFPHDDPFALQRGQDLLRAVIHELATQLESRRLLAPAAHAWLVLPAQSSRPGIPDDPVEPLIDVVRRGWPNNGIEGVAIVRGGHASGMVALQQARAYLEAEHGRLALVFGVESMLSGEALMWLECQRLLHGTHSPSHGSARTNPHGRVPGEGAAAVALTHRLPDGGKSAWASLPGVGVADEHRTYASGEPCTGVGLTRAAHAALSQCGRDMAGQVGTVVLDLNDEPYRADQFGFTALRLARYLAPGWRRVVPPLASGDLNAASAIAHVALAAHALHQRRSHAHYLVLSSSDDALRGAAVLGAIDPHPALPEIRAWQSPSTSMA</sequence>
<name>A0AB73G1J7_9BURK</name>
<dbReference type="InterPro" id="IPR016039">
    <property type="entry name" value="Thiolase-like"/>
</dbReference>
<evidence type="ECO:0000259" key="1">
    <source>
        <dbReference type="Pfam" id="PF00109"/>
    </source>
</evidence>
<dbReference type="Pfam" id="PF00109">
    <property type="entry name" value="ketoacyl-synt"/>
    <property type="match status" value="1"/>
</dbReference>